<dbReference type="InterPro" id="IPR052979">
    <property type="entry name" value="Adenylate-forming_domain"/>
</dbReference>
<evidence type="ECO:0000313" key="3">
    <source>
        <dbReference type="Proteomes" id="UP000030752"/>
    </source>
</evidence>
<proteinExistence type="predicted"/>
<evidence type="ECO:0008006" key="4">
    <source>
        <dbReference type="Google" id="ProtNLM"/>
    </source>
</evidence>
<organism evidence="2 3">
    <name type="scientific">Cyphellophora europaea (strain CBS 101466)</name>
    <name type="common">Phialophora europaea</name>
    <dbReference type="NCBI Taxonomy" id="1220924"/>
    <lineage>
        <taxon>Eukaryota</taxon>
        <taxon>Fungi</taxon>
        <taxon>Dikarya</taxon>
        <taxon>Ascomycota</taxon>
        <taxon>Pezizomycotina</taxon>
        <taxon>Eurotiomycetes</taxon>
        <taxon>Chaetothyriomycetidae</taxon>
        <taxon>Chaetothyriales</taxon>
        <taxon>Cyphellophoraceae</taxon>
        <taxon>Cyphellophora</taxon>
    </lineage>
</organism>
<dbReference type="OrthoDB" id="3142841at2759"/>
<dbReference type="AlphaFoldDB" id="W2S6J3"/>
<dbReference type="PANTHER" id="PTHR33927:SF5">
    <property type="entry name" value="ENZYME, PUTATIVE (AFU_ORTHOLOGUE AFUA_8G01222)-RELATED"/>
    <property type="match status" value="1"/>
</dbReference>
<feature type="transmembrane region" description="Helical" evidence="1">
    <location>
        <begin position="172"/>
        <end position="199"/>
    </location>
</feature>
<evidence type="ECO:0000313" key="2">
    <source>
        <dbReference type="EMBL" id="ETN44250.1"/>
    </source>
</evidence>
<feature type="transmembrane region" description="Helical" evidence="1">
    <location>
        <begin position="105"/>
        <end position="130"/>
    </location>
</feature>
<dbReference type="SUPFAM" id="SSF52343">
    <property type="entry name" value="Ferredoxin reductase-like, C-terminal NADP-linked domain"/>
    <property type="match status" value="1"/>
</dbReference>
<dbReference type="eggNOG" id="ENOG502QWJ3">
    <property type="taxonomic scope" value="Eukaryota"/>
</dbReference>
<dbReference type="InParanoid" id="W2S6J3"/>
<keyword evidence="3" id="KW-1185">Reference proteome</keyword>
<evidence type="ECO:0000256" key="1">
    <source>
        <dbReference type="SAM" id="Phobius"/>
    </source>
</evidence>
<dbReference type="Proteomes" id="UP000030752">
    <property type="component" value="Unassembled WGS sequence"/>
</dbReference>
<reference evidence="2 3" key="1">
    <citation type="submission" date="2013-03" db="EMBL/GenBank/DDBJ databases">
        <title>The Genome Sequence of Phialophora europaea CBS 101466.</title>
        <authorList>
            <consortium name="The Broad Institute Genomics Platform"/>
            <person name="Cuomo C."/>
            <person name="de Hoog S."/>
            <person name="Gorbushina A."/>
            <person name="Walker B."/>
            <person name="Young S.K."/>
            <person name="Zeng Q."/>
            <person name="Gargeya S."/>
            <person name="Fitzgerald M."/>
            <person name="Haas B."/>
            <person name="Abouelleil A."/>
            <person name="Allen A.W."/>
            <person name="Alvarado L."/>
            <person name="Arachchi H.M."/>
            <person name="Berlin A.M."/>
            <person name="Chapman S.B."/>
            <person name="Gainer-Dewar J."/>
            <person name="Goldberg J."/>
            <person name="Griggs A."/>
            <person name="Gujja S."/>
            <person name="Hansen M."/>
            <person name="Howarth C."/>
            <person name="Imamovic A."/>
            <person name="Ireland A."/>
            <person name="Larimer J."/>
            <person name="McCowan C."/>
            <person name="Murphy C."/>
            <person name="Pearson M."/>
            <person name="Poon T.W."/>
            <person name="Priest M."/>
            <person name="Roberts A."/>
            <person name="Saif S."/>
            <person name="Shea T."/>
            <person name="Sisk P."/>
            <person name="Sykes S."/>
            <person name="Wortman J."/>
            <person name="Nusbaum C."/>
            <person name="Birren B."/>
        </authorList>
    </citation>
    <scope>NUCLEOTIDE SEQUENCE [LARGE SCALE GENOMIC DNA]</scope>
    <source>
        <strain evidence="2 3">CBS 101466</strain>
    </source>
</reference>
<name>W2S6J3_CYPE1</name>
<dbReference type="RefSeq" id="XP_008713692.1">
    <property type="nucleotide sequence ID" value="XM_008715470.1"/>
</dbReference>
<protein>
    <recommendedName>
        <fullName evidence="4">Integral membrane protein TmpA</fullName>
    </recommendedName>
</protein>
<dbReference type="InterPro" id="IPR039261">
    <property type="entry name" value="FNR_nucleotide-bd"/>
</dbReference>
<gene>
    <name evidence="2" type="ORF">HMPREF1541_10801</name>
</gene>
<dbReference type="VEuPathDB" id="FungiDB:HMPREF1541_10801"/>
<sequence>MVVLGALNAPGVLRLPISTVATASAANIACAVVMRQELVINALFILFGHCPRWFPLRIRRLSAKIYHLGGVHSGAGVAATIWFGLTNVATFSMNPEAASGGTLIALWTITIALDILLLSILLMALPAFRVRWHDCWEWSHRFCGWAAIGLFWALFLLISITAKRTMSPEPHLWRVIVVSPVFWLLVLITICLIAPWLNLRKVPVRSEKLSNHAVRLHFTYANVPLCSAPRLTDKPLREWHAFASIPEESGKGFSVLVSKAGNWTGAIIENPPSYLWKRGWLTRGVLNVAPIFKSMVLVATGSGIGPVLSLLQAKRKLGFIRLLWSTKDPIKTYGQRVMDNVMAADPNAVIINTSVDRRPNLLELAHGMYVDSQAEAVFVISNPRVTRKTVYGLESRGVPTFAPIFDS</sequence>
<feature type="transmembrane region" description="Helical" evidence="1">
    <location>
        <begin position="66"/>
        <end position="85"/>
    </location>
</feature>
<keyword evidence="1" id="KW-0472">Membrane</keyword>
<feature type="transmembrane region" description="Helical" evidence="1">
    <location>
        <begin position="142"/>
        <end position="160"/>
    </location>
</feature>
<accession>W2S6J3</accession>
<dbReference type="GeneID" id="19978140"/>
<dbReference type="HOGENOM" id="CLU_005562_3_2_1"/>
<dbReference type="EMBL" id="KI635846">
    <property type="protein sequence ID" value="ETN44250.1"/>
    <property type="molecule type" value="Genomic_DNA"/>
</dbReference>
<keyword evidence="1" id="KW-0812">Transmembrane</keyword>
<keyword evidence="1" id="KW-1133">Transmembrane helix</keyword>
<dbReference type="PANTHER" id="PTHR33927">
    <property type="entry name" value="TRANSMEMBRANE PROTEIN"/>
    <property type="match status" value="1"/>
</dbReference>